<dbReference type="InterPro" id="IPR010147">
    <property type="entry name" value="CRISPR-assoc_prot_CasD"/>
</dbReference>
<dbReference type="InterPro" id="IPR021124">
    <property type="entry name" value="CRISPR-assoc_prot_Cas5"/>
</dbReference>
<dbReference type="CDD" id="cd09756">
    <property type="entry name" value="Cas5_I-E"/>
    <property type="match status" value="1"/>
</dbReference>
<dbReference type="NCBIfam" id="TIGR02593">
    <property type="entry name" value="CRISPR_cas5"/>
    <property type="match status" value="1"/>
</dbReference>
<proteinExistence type="predicted"/>
<dbReference type="Proteomes" id="UP000199063">
    <property type="component" value="Unassembled WGS sequence"/>
</dbReference>
<dbReference type="OrthoDB" id="3189549at2"/>
<dbReference type="AlphaFoldDB" id="A0A1H0DT26"/>
<dbReference type="GO" id="GO:0043571">
    <property type="term" value="P:maintenance of CRISPR repeat elements"/>
    <property type="evidence" value="ECO:0007669"/>
    <property type="project" value="InterPro"/>
</dbReference>
<reference evidence="4" key="1">
    <citation type="submission" date="2016-10" db="EMBL/GenBank/DDBJ databases">
        <authorList>
            <person name="Varghese N."/>
            <person name="Submissions S."/>
        </authorList>
    </citation>
    <scope>NUCLEOTIDE SEQUENCE [LARGE SCALE GENOMIC DNA]</scope>
    <source>
        <strain evidence="4">CGMCC 4.7042</strain>
    </source>
</reference>
<dbReference type="GO" id="GO:0003723">
    <property type="term" value="F:RNA binding"/>
    <property type="evidence" value="ECO:0007669"/>
    <property type="project" value="InterPro"/>
</dbReference>
<dbReference type="GeneID" id="40834239"/>
<dbReference type="GO" id="GO:0051607">
    <property type="term" value="P:defense response to virus"/>
    <property type="evidence" value="ECO:0007669"/>
    <property type="project" value="UniProtKB-KW"/>
</dbReference>
<protein>
    <submittedName>
        <fullName evidence="3">CRISPR system Cascade subunit CasD</fullName>
    </submittedName>
</protein>
<dbReference type="STRING" id="1196353.SAMN05444921_13619"/>
<organism evidence="3 4">
    <name type="scientific">Streptomyces wuyuanensis</name>
    <dbReference type="NCBI Taxonomy" id="1196353"/>
    <lineage>
        <taxon>Bacteria</taxon>
        <taxon>Bacillati</taxon>
        <taxon>Actinomycetota</taxon>
        <taxon>Actinomycetes</taxon>
        <taxon>Kitasatosporales</taxon>
        <taxon>Streptomycetaceae</taxon>
        <taxon>Streptomyces</taxon>
    </lineage>
</organism>
<evidence type="ECO:0000256" key="2">
    <source>
        <dbReference type="SAM" id="MobiDB-lite"/>
    </source>
</evidence>
<sequence length="263" mass="29030">MSGLLLRLAGPVQAWGERGVFHRRDTSAFPTRSALIGMFAAAQGRTREHALDPYPHLPGRPDHRDLTITIRIDQPGTRYRDFHTVGGGYGPRNALRTGNGTYRPEKESTLVSHRDYLIDACFTVAVEGPAPLIAHIAETLEQPRFGLFLGRRSCLPDEPLVLRHHTPDPIHELKTAAPLTRNAPPRDDTPIPVTFVWEHPPPHATNPDQPDREATSEPIDLTTGARRHLPRPLWLTTEPLPAGLHTGPRPLDALAAYKLGAPA</sequence>
<gene>
    <name evidence="3" type="ORF">SAMN05444921_13619</name>
</gene>
<dbReference type="EMBL" id="FNHI01000036">
    <property type="protein sequence ID" value="SDN73397.1"/>
    <property type="molecule type" value="Genomic_DNA"/>
</dbReference>
<evidence type="ECO:0000313" key="4">
    <source>
        <dbReference type="Proteomes" id="UP000199063"/>
    </source>
</evidence>
<accession>A0A1H0DT26</accession>
<dbReference type="Gene3D" id="3.30.70.2660">
    <property type="match status" value="1"/>
</dbReference>
<dbReference type="NCBIfam" id="TIGR01868">
    <property type="entry name" value="casD_Cas5e"/>
    <property type="match status" value="1"/>
</dbReference>
<keyword evidence="1" id="KW-0051">Antiviral defense</keyword>
<dbReference type="Pfam" id="PF09704">
    <property type="entry name" value="Cas_Cas5d"/>
    <property type="match status" value="1"/>
</dbReference>
<feature type="region of interest" description="Disordered" evidence="2">
    <location>
        <begin position="200"/>
        <end position="220"/>
    </location>
</feature>
<dbReference type="InterPro" id="IPR013422">
    <property type="entry name" value="CRISPR-assoc_prot_Cas5_N"/>
</dbReference>
<keyword evidence="4" id="KW-1185">Reference proteome</keyword>
<name>A0A1H0DT26_9ACTN</name>
<evidence type="ECO:0000313" key="3">
    <source>
        <dbReference type="EMBL" id="SDN73397.1"/>
    </source>
</evidence>
<evidence type="ECO:0000256" key="1">
    <source>
        <dbReference type="ARBA" id="ARBA00023118"/>
    </source>
</evidence>
<dbReference type="RefSeq" id="WP_093662284.1">
    <property type="nucleotide sequence ID" value="NZ_FNHI01000036.1"/>
</dbReference>